<dbReference type="AlphaFoldDB" id="G0N8N9"/>
<feature type="transmembrane region" description="Helical" evidence="1">
    <location>
        <begin position="84"/>
        <end position="103"/>
    </location>
</feature>
<keyword evidence="1" id="KW-1133">Transmembrane helix</keyword>
<proteinExistence type="predicted"/>
<evidence type="ECO:0000313" key="2">
    <source>
        <dbReference type="EMBL" id="EGT55226.1"/>
    </source>
</evidence>
<dbReference type="EMBL" id="GL379850">
    <property type="protein sequence ID" value="EGT55226.1"/>
    <property type="molecule type" value="Genomic_DNA"/>
</dbReference>
<evidence type="ECO:0008006" key="4">
    <source>
        <dbReference type="Google" id="ProtNLM"/>
    </source>
</evidence>
<evidence type="ECO:0000313" key="3">
    <source>
        <dbReference type="Proteomes" id="UP000008068"/>
    </source>
</evidence>
<feature type="transmembrane region" description="Helical" evidence="1">
    <location>
        <begin position="137"/>
        <end position="157"/>
    </location>
</feature>
<dbReference type="InParanoid" id="G0N8N9"/>
<keyword evidence="3" id="KW-1185">Reference proteome</keyword>
<evidence type="ECO:0000256" key="1">
    <source>
        <dbReference type="SAM" id="Phobius"/>
    </source>
</evidence>
<gene>
    <name evidence="2" type="ORF">CAEBREN_31248</name>
</gene>
<feature type="transmembrane region" description="Helical" evidence="1">
    <location>
        <begin position="56"/>
        <end position="72"/>
    </location>
</feature>
<dbReference type="OrthoDB" id="10402628at2759"/>
<feature type="transmembrane region" description="Helical" evidence="1">
    <location>
        <begin position="169"/>
        <end position="193"/>
    </location>
</feature>
<keyword evidence="1" id="KW-0472">Membrane</keyword>
<reference evidence="3" key="1">
    <citation type="submission" date="2011-07" db="EMBL/GenBank/DDBJ databases">
        <authorList>
            <consortium name="Caenorhabditis brenneri Sequencing and Analysis Consortium"/>
            <person name="Wilson R.K."/>
        </authorList>
    </citation>
    <scope>NUCLEOTIDE SEQUENCE [LARGE SCALE GENOMIC DNA]</scope>
    <source>
        <strain evidence="3">PB2801</strain>
    </source>
</reference>
<dbReference type="HOGENOM" id="CLU_1027576_0_0_1"/>
<protein>
    <recommendedName>
        <fullName evidence="4">7TM GPCR serpentine receptor class x (Srx) domain-containing protein</fullName>
    </recommendedName>
</protein>
<keyword evidence="1" id="KW-0812">Transmembrane</keyword>
<sequence>MFEDKICNAQMGKHILLSIRDYFQMVIVQSHLTFTIERLISIKSPEIHKHPSFKTYFYHILFFEQVFAFFYSYTNNFHTETFGIFWLCVFHFIIIVNWPIVFYTKKQCRKLYKADVQTYDLKRKHELYKSYEITKSLVTAIVVNAIQQFITFLFVGLQLGGLLFPMADYYKTLFILHMIWNSNFVVYTWVLLLSHRSSRRKILAIQPKISITSIDGTDITLKPNQREHFQELKVAWS</sequence>
<dbReference type="Proteomes" id="UP000008068">
    <property type="component" value="Unassembled WGS sequence"/>
</dbReference>
<name>G0N8N9_CAEBE</name>
<organism evidence="3">
    <name type="scientific">Caenorhabditis brenneri</name>
    <name type="common">Nematode worm</name>
    <dbReference type="NCBI Taxonomy" id="135651"/>
    <lineage>
        <taxon>Eukaryota</taxon>
        <taxon>Metazoa</taxon>
        <taxon>Ecdysozoa</taxon>
        <taxon>Nematoda</taxon>
        <taxon>Chromadorea</taxon>
        <taxon>Rhabditida</taxon>
        <taxon>Rhabditina</taxon>
        <taxon>Rhabditomorpha</taxon>
        <taxon>Rhabditoidea</taxon>
        <taxon>Rhabditidae</taxon>
        <taxon>Peloderinae</taxon>
        <taxon>Caenorhabditis</taxon>
    </lineage>
</organism>
<accession>G0N8N9</accession>
<dbReference type="eggNOG" id="ENOG502TJFF">
    <property type="taxonomic scope" value="Eukaryota"/>
</dbReference>